<keyword evidence="2" id="KW-1185">Reference proteome</keyword>
<proteinExistence type="predicted"/>
<dbReference type="HOGENOM" id="CLU_2427373_0_0_1"/>
<protein>
    <submittedName>
        <fullName evidence="1">Uncharacterized protein</fullName>
    </submittedName>
</protein>
<dbReference type="Proteomes" id="UP000054477">
    <property type="component" value="Unassembled WGS sequence"/>
</dbReference>
<sequence>MTRAHFALEIEQSGDYFKIVDKFLKVSSVPQMNHASSANSSCCPTMQGALTWRTPWDGAASGTLSYPFSPRSPEVAIHPRRKGLISILTNK</sequence>
<reference evidence="2" key="2">
    <citation type="submission" date="2015-01" db="EMBL/GenBank/DDBJ databases">
        <title>Evolutionary Origins and Diversification of the Mycorrhizal Mutualists.</title>
        <authorList>
            <consortium name="DOE Joint Genome Institute"/>
            <consortium name="Mycorrhizal Genomics Consortium"/>
            <person name="Kohler A."/>
            <person name="Kuo A."/>
            <person name="Nagy L.G."/>
            <person name="Floudas D."/>
            <person name="Copeland A."/>
            <person name="Barry K.W."/>
            <person name="Cichocki N."/>
            <person name="Veneault-Fourrey C."/>
            <person name="LaButti K."/>
            <person name="Lindquist E.A."/>
            <person name="Lipzen A."/>
            <person name="Lundell T."/>
            <person name="Morin E."/>
            <person name="Murat C."/>
            <person name="Riley R."/>
            <person name="Ohm R."/>
            <person name="Sun H."/>
            <person name="Tunlid A."/>
            <person name="Henrissat B."/>
            <person name="Grigoriev I.V."/>
            <person name="Hibbett D.S."/>
            <person name="Martin F."/>
        </authorList>
    </citation>
    <scope>NUCLEOTIDE SEQUENCE [LARGE SCALE GENOMIC DNA]</scope>
    <source>
        <strain evidence="2">LaAM-08-1</strain>
    </source>
</reference>
<accession>A0A0C9WT82</accession>
<evidence type="ECO:0000313" key="1">
    <source>
        <dbReference type="EMBL" id="KIK02190.1"/>
    </source>
</evidence>
<dbReference type="AlphaFoldDB" id="A0A0C9WT82"/>
<reference evidence="1 2" key="1">
    <citation type="submission" date="2014-04" db="EMBL/GenBank/DDBJ databases">
        <authorList>
            <consortium name="DOE Joint Genome Institute"/>
            <person name="Kuo A."/>
            <person name="Kohler A."/>
            <person name="Nagy L.G."/>
            <person name="Floudas D."/>
            <person name="Copeland A."/>
            <person name="Barry K.W."/>
            <person name="Cichocki N."/>
            <person name="Veneault-Fourrey C."/>
            <person name="LaButti K."/>
            <person name="Lindquist E.A."/>
            <person name="Lipzen A."/>
            <person name="Lundell T."/>
            <person name="Morin E."/>
            <person name="Murat C."/>
            <person name="Sun H."/>
            <person name="Tunlid A."/>
            <person name="Henrissat B."/>
            <person name="Grigoriev I.V."/>
            <person name="Hibbett D.S."/>
            <person name="Martin F."/>
            <person name="Nordberg H.P."/>
            <person name="Cantor M.N."/>
            <person name="Hua S.X."/>
        </authorList>
    </citation>
    <scope>NUCLEOTIDE SEQUENCE [LARGE SCALE GENOMIC DNA]</scope>
    <source>
        <strain evidence="1 2">LaAM-08-1</strain>
    </source>
</reference>
<evidence type="ECO:0000313" key="2">
    <source>
        <dbReference type="Proteomes" id="UP000054477"/>
    </source>
</evidence>
<dbReference type="EMBL" id="KN838596">
    <property type="protein sequence ID" value="KIK02190.1"/>
    <property type="molecule type" value="Genomic_DNA"/>
</dbReference>
<gene>
    <name evidence="1" type="ORF">K443DRAFT_677832</name>
</gene>
<organism evidence="1 2">
    <name type="scientific">Laccaria amethystina LaAM-08-1</name>
    <dbReference type="NCBI Taxonomy" id="1095629"/>
    <lineage>
        <taxon>Eukaryota</taxon>
        <taxon>Fungi</taxon>
        <taxon>Dikarya</taxon>
        <taxon>Basidiomycota</taxon>
        <taxon>Agaricomycotina</taxon>
        <taxon>Agaricomycetes</taxon>
        <taxon>Agaricomycetidae</taxon>
        <taxon>Agaricales</taxon>
        <taxon>Agaricineae</taxon>
        <taxon>Hydnangiaceae</taxon>
        <taxon>Laccaria</taxon>
    </lineage>
</organism>
<name>A0A0C9WT82_9AGAR</name>